<evidence type="ECO:0000256" key="1">
    <source>
        <dbReference type="ARBA" id="ARBA00004141"/>
    </source>
</evidence>
<evidence type="ECO:0000256" key="4">
    <source>
        <dbReference type="ARBA" id="ARBA00022692"/>
    </source>
</evidence>
<dbReference type="EC" id="7.1.1.-" evidence="13"/>
<dbReference type="EMBL" id="MK182726">
    <property type="protein sequence ID" value="QBB73435.1"/>
    <property type="molecule type" value="Genomic_DNA"/>
</dbReference>
<dbReference type="GO" id="GO:0008137">
    <property type="term" value="F:NADH dehydrogenase (ubiquinone) activity"/>
    <property type="evidence" value="ECO:0007669"/>
    <property type="project" value="InterPro"/>
</dbReference>
<comment type="function">
    <text evidence="13">NDH shuttles electrons from NAD(P)H:plastoquinone, via FMN and iron-sulfur (Fe-S) centers, to quinones in the photosynthetic chain and possibly in a chloroplast respiratory chain. The immediate electron acceptor for the enzyme in this species is believed to be plastoquinone. Couples the redox reaction to proton translocation, and thus conserves the redox energy in a proton gradient.</text>
</comment>
<dbReference type="NCBIfam" id="NF002701">
    <property type="entry name" value="PRK02504.1"/>
    <property type="match status" value="1"/>
</dbReference>
<dbReference type="RefSeq" id="YP_009566951.1">
    <property type="nucleotide sequence ID" value="NC_041201.1"/>
</dbReference>
<keyword evidence="9 13" id="KW-1133">Transmembrane helix</keyword>
<keyword evidence="2 13" id="KW-0813">Transport</keyword>
<dbReference type="HAMAP" id="MF_00445">
    <property type="entry name" value="NDH1_NuoN_1"/>
    <property type="match status" value="1"/>
</dbReference>
<dbReference type="RefSeq" id="YP_009566967.1">
    <property type="nucleotide sequence ID" value="NC_041201.1"/>
</dbReference>
<feature type="transmembrane region" description="Helical" evidence="13">
    <location>
        <begin position="126"/>
        <end position="143"/>
    </location>
</feature>
<evidence type="ECO:0000256" key="13">
    <source>
        <dbReference type="HAMAP-Rule" id="MF_00445"/>
    </source>
</evidence>
<keyword evidence="16" id="KW-0934">Plastid</keyword>
<dbReference type="GeneID" id="39341518"/>
<evidence type="ECO:0000256" key="7">
    <source>
        <dbReference type="ARBA" id="ARBA00022957"/>
    </source>
</evidence>
<dbReference type="GO" id="GO:0016655">
    <property type="term" value="F:oxidoreductase activity, acting on NAD(P)H, quinone or similar compound as acceptor"/>
    <property type="evidence" value="ECO:0007669"/>
    <property type="project" value="UniProtKB-UniRule"/>
</dbReference>
<comment type="catalytic activity">
    <reaction evidence="13">
        <text>a plastoquinone + NADPH + (n+1) H(+)(in) = a plastoquinol + NADP(+) + n H(+)(out)</text>
        <dbReference type="Rhea" id="RHEA:42612"/>
        <dbReference type="Rhea" id="RHEA-COMP:9561"/>
        <dbReference type="Rhea" id="RHEA-COMP:9562"/>
        <dbReference type="ChEBI" id="CHEBI:15378"/>
        <dbReference type="ChEBI" id="CHEBI:17757"/>
        <dbReference type="ChEBI" id="CHEBI:57783"/>
        <dbReference type="ChEBI" id="CHEBI:58349"/>
        <dbReference type="ChEBI" id="CHEBI:62192"/>
    </reaction>
</comment>
<gene>
    <name evidence="13 16" type="primary">ndhB</name>
</gene>
<keyword evidence="6 13" id="KW-0521">NADP</keyword>
<accession>A0A411HS77</accession>
<feature type="transmembrane region" description="Helical" evidence="13">
    <location>
        <begin position="427"/>
        <end position="448"/>
    </location>
</feature>
<keyword evidence="3 16" id="KW-0150">Chloroplast</keyword>
<comment type="similarity">
    <text evidence="13">Belongs to the complex I subunit 2 family.</text>
</comment>
<keyword evidence="4 13" id="KW-0812">Transmembrane</keyword>
<feature type="transmembrane region" description="Helical" evidence="13">
    <location>
        <begin position="223"/>
        <end position="244"/>
    </location>
</feature>
<feature type="transmembrane region" description="Helical" evidence="13">
    <location>
        <begin position="296"/>
        <end position="316"/>
    </location>
</feature>
<sequence length="510" mass="56703">MIWHVQNENFILDSTRIFMKAFHLLLFDGSLIFPECILIVGLILLLMIDSTSDQKDIPWFYFISSTSLVMSITALLFRWREEPMISFSGNFQTNNFNEIFQFLILLCSTLCIPLSVEYIECTEMALTEFLLFVLTATLGGMFLCGANDLITIFVAPECFSLCSYLLSGYTKKDVRSNEATTKYLLMGGASSSILVHGFSWLYGSSGGEIELQEIVNGLINTQMYNSPGISIALIFITVGIGFKLSPAPSHQWTPDVYEGSPTPVVAFLSVTSKVAASASATRIFDIPFYFSSNEWHLLLEILAILSMILGNLIAITQTSMKRMLAYSSIGQIGYVIIGIIVGDSNDGYASMITYMLFYISMNLGTFACIVLFGLRTGTDNIRDYAGLYMKDPFLALSLALCLLSLGGLPPLAGFFGKIYLFWCGWQAGLYFLVLIGLLTSVLSIYYYLKIIKLLMTGRNQEITPHVRNYRRSPLRSKNSIELSMIVCVIASTIPGISMNPIITIAQDTLF</sequence>
<keyword evidence="10 13" id="KW-0520">NAD</keyword>
<dbReference type="GO" id="GO:0048038">
    <property type="term" value="F:quinone binding"/>
    <property type="evidence" value="ECO:0007669"/>
    <property type="project" value="UniProtKB-KW"/>
</dbReference>
<dbReference type="GO" id="GO:0042773">
    <property type="term" value="P:ATP synthesis coupled electron transport"/>
    <property type="evidence" value="ECO:0007669"/>
    <property type="project" value="InterPro"/>
</dbReference>
<dbReference type="InterPro" id="IPR045693">
    <property type="entry name" value="Ndh2_N"/>
</dbReference>
<evidence type="ECO:0000256" key="9">
    <source>
        <dbReference type="ARBA" id="ARBA00022989"/>
    </source>
</evidence>
<organism evidence="16">
    <name type="scientific">Dysphania ambrosioides</name>
    <name type="common">Mexican tea</name>
    <name type="synonym">Chenopodium ambrosioides</name>
    <dbReference type="NCBI Taxonomy" id="330163"/>
    <lineage>
        <taxon>Eukaryota</taxon>
        <taxon>Viridiplantae</taxon>
        <taxon>Streptophyta</taxon>
        <taxon>Embryophyta</taxon>
        <taxon>Tracheophyta</taxon>
        <taxon>Spermatophyta</taxon>
        <taxon>Magnoliopsida</taxon>
        <taxon>eudicotyledons</taxon>
        <taxon>Gunneridae</taxon>
        <taxon>Pentapetalae</taxon>
        <taxon>Caryophyllales</taxon>
        <taxon>Chenopodiaceae</taxon>
        <taxon>Chenopodioideae</taxon>
        <taxon>Dysphanieae</taxon>
        <taxon>Dysphania</taxon>
    </lineage>
</organism>
<protein>
    <recommendedName>
        <fullName evidence="13">NAD(P)H-quinone oxidoreductase subunit 2, chloroplastic</fullName>
        <ecNumber evidence="13">7.1.1.-</ecNumber>
    </recommendedName>
    <alternativeName>
        <fullName evidence="13">NAD(P)H dehydrogenase, subunit 2</fullName>
    </alternativeName>
    <alternativeName>
        <fullName evidence="13">NADH-plastoquinone oxidoreductase subunit 2</fullName>
    </alternativeName>
</protein>
<evidence type="ECO:0000259" key="14">
    <source>
        <dbReference type="Pfam" id="PF00361"/>
    </source>
</evidence>
<evidence type="ECO:0000256" key="2">
    <source>
        <dbReference type="ARBA" id="ARBA00022448"/>
    </source>
</evidence>
<keyword evidence="12 13" id="KW-0472">Membrane</keyword>
<dbReference type="InterPro" id="IPR010096">
    <property type="entry name" value="NADH-Q_OxRdtase_suN/2"/>
</dbReference>
<feature type="transmembrane region" description="Helical" evidence="13">
    <location>
        <begin position="59"/>
        <end position="79"/>
    </location>
</feature>
<feature type="transmembrane region" description="Helical" evidence="13">
    <location>
        <begin position="22"/>
        <end position="47"/>
    </location>
</feature>
<comment type="subcellular location">
    <subcellularLocation>
        <location evidence="1">Membrane</location>
        <topology evidence="1">Multi-pass membrane protein</topology>
    </subcellularLocation>
    <subcellularLocation>
        <location evidence="13">Plastid</location>
        <location evidence="13">Chloroplast thylakoid membrane</location>
        <topology evidence="13">Multi-pass membrane protein</topology>
    </subcellularLocation>
</comment>
<dbReference type="GO" id="GO:0009535">
    <property type="term" value="C:chloroplast thylakoid membrane"/>
    <property type="evidence" value="ECO:0007669"/>
    <property type="project" value="UniProtKB-SubCell"/>
</dbReference>
<dbReference type="EMBL" id="MK182726">
    <property type="protein sequence ID" value="QBB73436.1"/>
    <property type="molecule type" value="Genomic_DNA"/>
</dbReference>
<comment type="catalytic activity">
    <reaction evidence="13">
        <text>a plastoquinone + NADH + (n+1) H(+)(in) = a plastoquinol + NAD(+) + n H(+)(out)</text>
        <dbReference type="Rhea" id="RHEA:42608"/>
        <dbReference type="Rhea" id="RHEA-COMP:9561"/>
        <dbReference type="Rhea" id="RHEA-COMP:9562"/>
        <dbReference type="ChEBI" id="CHEBI:15378"/>
        <dbReference type="ChEBI" id="CHEBI:17757"/>
        <dbReference type="ChEBI" id="CHEBI:57540"/>
        <dbReference type="ChEBI" id="CHEBI:57945"/>
        <dbReference type="ChEBI" id="CHEBI:62192"/>
    </reaction>
</comment>
<dbReference type="AlphaFoldDB" id="A0A411HS77"/>
<evidence type="ECO:0000256" key="6">
    <source>
        <dbReference type="ARBA" id="ARBA00022857"/>
    </source>
</evidence>
<feature type="transmembrane region" description="Helical" evidence="13">
    <location>
        <begin position="99"/>
        <end position="119"/>
    </location>
</feature>
<proteinExistence type="inferred from homology"/>
<feature type="transmembrane region" description="Helical" evidence="13">
    <location>
        <begin position="323"/>
        <end position="342"/>
    </location>
</feature>
<feature type="domain" description="NAD(P)H-quinone oxidoreductase subunit 2 N-terminal" evidence="15">
    <location>
        <begin position="18"/>
        <end position="117"/>
    </location>
</feature>
<dbReference type="Pfam" id="PF00361">
    <property type="entry name" value="Proton_antipo_M"/>
    <property type="match status" value="1"/>
</dbReference>
<evidence type="ECO:0000256" key="11">
    <source>
        <dbReference type="ARBA" id="ARBA00023078"/>
    </source>
</evidence>
<dbReference type="GeneID" id="39341476"/>
<feature type="domain" description="NADH:quinone oxidoreductase/Mrp antiporter transmembrane" evidence="14">
    <location>
        <begin position="146"/>
        <end position="443"/>
    </location>
</feature>
<keyword evidence="5 13" id="KW-0874">Quinone</keyword>
<feature type="transmembrane region" description="Helical" evidence="13">
    <location>
        <begin position="480"/>
        <end position="502"/>
    </location>
</feature>
<dbReference type="Pfam" id="PF19530">
    <property type="entry name" value="Ndh2_N"/>
    <property type="match status" value="1"/>
</dbReference>
<feature type="transmembrane region" description="Helical" evidence="13">
    <location>
        <begin position="393"/>
        <end position="415"/>
    </location>
</feature>
<evidence type="ECO:0000256" key="3">
    <source>
        <dbReference type="ARBA" id="ARBA00022528"/>
    </source>
</evidence>
<dbReference type="GO" id="GO:0019684">
    <property type="term" value="P:photosynthesis, light reaction"/>
    <property type="evidence" value="ECO:0007669"/>
    <property type="project" value="UniProtKB-UniRule"/>
</dbReference>
<comment type="subunit">
    <text evidence="13">NDH is composed of at least 16 different subunits, 5 of which are encoded in the nucleus.</text>
</comment>
<keyword evidence="11 13" id="KW-0793">Thylakoid</keyword>
<dbReference type="PANTHER" id="PTHR22773">
    <property type="entry name" value="NADH DEHYDROGENASE"/>
    <property type="match status" value="1"/>
</dbReference>
<evidence type="ECO:0000313" key="16">
    <source>
        <dbReference type="EMBL" id="QBB73435.1"/>
    </source>
</evidence>
<reference evidence="16" key="1">
    <citation type="submission" date="2018-11" db="EMBL/GenBank/DDBJ databases">
        <title>The Complete Chloroplast Genome Sequence of Dysphania ambrosioides.</title>
        <authorList>
            <person name="Kim Y."/>
            <person name="Park J."/>
        </authorList>
    </citation>
    <scope>NUCLEOTIDE SEQUENCE</scope>
</reference>
<evidence type="ECO:0000259" key="15">
    <source>
        <dbReference type="Pfam" id="PF19530"/>
    </source>
</evidence>
<evidence type="ECO:0000256" key="12">
    <source>
        <dbReference type="ARBA" id="ARBA00023136"/>
    </source>
</evidence>
<evidence type="ECO:0000256" key="5">
    <source>
        <dbReference type="ARBA" id="ARBA00022719"/>
    </source>
</evidence>
<dbReference type="PRINTS" id="PR01434">
    <property type="entry name" value="NADHDHGNASE5"/>
</dbReference>
<dbReference type="InterPro" id="IPR001750">
    <property type="entry name" value="ND/Mrp_TM"/>
</dbReference>
<evidence type="ECO:0000256" key="8">
    <source>
        <dbReference type="ARBA" id="ARBA00022967"/>
    </source>
</evidence>
<feature type="transmembrane region" description="Helical" evidence="13">
    <location>
        <begin position="348"/>
        <end position="372"/>
    </location>
</feature>
<geneLocation type="chloroplast" evidence="16"/>
<keyword evidence="7 13" id="KW-0618">Plastoquinone</keyword>
<keyword evidence="8 13" id="KW-1278">Translocase</keyword>
<name>A0A411HS77_DYSAM</name>
<evidence type="ECO:0000256" key="10">
    <source>
        <dbReference type="ARBA" id="ARBA00023027"/>
    </source>
</evidence>
<dbReference type="NCBIfam" id="TIGR01770">
    <property type="entry name" value="NDH_I_N"/>
    <property type="match status" value="1"/>
</dbReference>